<protein>
    <submittedName>
        <fullName evidence="2">Uncharacterized conserved protein, contains tandem ACT domains</fullName>
    </submittedName>
</protein>
<dbReference type="PANTHER" id="PTHR40099">
    <property type="entry name" value="ACETOLACTATE SYNTHASE, SMALL SUBUNIT"/>
    <property type="match status" value="1"/>
</dbReference>
<proteinExistence type="predicted"/>
<dbReference type="InterPro" id="IPR002912">
    <property type="entry name" value="ACT_dom"/>
</dbReference>
<evidence type="ECO:0000313" key="3">
    <source>
        <dbReference type="Proteomes" id="UP000199256"/>
    </source>
</evidence>
<evidence type="ECO:0000313" key="2">
    <source>
        <dbReference type="EMBL" id="SEK51306.1"/>
    </source>
</evidence>
<dbReference type="EMBL" id="FOAA01000002">
    <property type="protein sequence ID" value="SEK51306.1"/>
    <property type="molecule type" value="Genomic_DNA"/>
</dbReference>
<name>A0A1H7HLK9_9GAMM</name>
<dbReference type="Proteomes" id="UP000199256">
    <property type="component" value="Unassembled WGS sequence"/>
</dbReference>
<dbReference type="CDD" id="cd04882">
    <property type="entry name" value="ACT_Bt0572_2"/>
    <property type="match status" value="1"/>
</dbReference>
<dbReference type="RefSeq" id="WP_090251011.1">
    <property type="nucleotide sequence ID" value="NZ_FOAA01000002.1"/>
</dbReference>
<dbReference type="SUPFAM" id="SSF55021">
    <property type="entry name" value="ACT-like"/>
    <property type="match status" value="2"/>
</dbReference>
<gene>
    <name evidence="2" type="ORF">SAMN05444515_102207</name>
</gene>
<keyword evidence="3" id="KW-1185">Reference proteome</keyword>
<dbReference type="PANTHER" id="PTHR40099:SF1">
    <property type="entry name" value="ACETOLACTATE SYNTHASE, SMALL SUBUNIT"/>
    <property type="match status" value="1"/>
</dbReference>
<organism evidence="2 3">
    <name type="scientific">Ectothiorhodospira marina</name>
    <dbReference type="NCBI Taxonomy" id="1396821"/>
    <lineage>
        <taxon>Bacteria</taxon>
        <taxon>Pseudomonadati</taxon>
        <taxon>Pseudomonadota</taxon>
        <taxon>Gammaproteobacteria</taxon>
        <taxon>Chromatiales</taxon>
        <taxon>Ectothiorhodospiraceae</taxon>
        <taxon>Ectothiorhodospira</taxon>
    </lineage>
</organism>
<dbReference type="OrthoDB" id="9790662at2"/>
<dbReference type="Pfam" id="PF19571">
    <property type="entry name" value="ACT_8"/>
    <property type="match status" value="1"/>
</dbReference>
<feature type="domain" description="ACT" evidence="1">
    <location>
        <begin position="5"/>
        <end position="81"/>
    </location>
</feature>
<reference evidence="3" key="1">
    <citation type="submission" date="2016-10" db="EMBL/GenBank/DDBJ databases">
        <authorList>
            <person name="Varghese N."/>
            <person name="Submissions S."/>
        </authorList>
    </citation>
    <scope>NUCLEOTIDE SEQUENCE [LARGE SCALE GENOMIC DNA]</scope>
    <source>
        <strain evidence="3">DSM 241</strain>
    </source>
</reference>
<dbReference type="Gene3D" id="3.30.2130.10">
    <property type="entry name" value="VC0802-like"/>
    <property type="match status" value="1"/>
</dbReference>
<dbReference type="InterPro" id="IPR045739">
    <property type="entry name" value="ACT_dom_pair"/>
</dbReference>
<dbReference type="PROSITE" id="PS51671">
    <property type="entry name" value="ACT"/>
    <property type="match status" value="1"/>
</dbReference>
<dbReference type="InterPro" id="IPR045865">
    <property type="entry name" value="ACT-like_dom_sf"/>
</dbReference>
<dbReference type="STRING" id="1396821.SAMN05444515_102207"/>
<sequence>MKLQQLSIFLENRPGHLAKPLELLSEQGINLLNLSLADTAEFGILRIIVRDWQKAEQVLKDAGWVVKLTEVVAVDVEDRPGGLAEVLQVAGRADLKIEYMYAFPLRRSDRAALIFRFEQPDRAIEQLQAAGGHLIDAEELFAAAE</sequence>
<accession>A0A1H7HLK9</accession>
<dbReference type="AlphaFoldDB" id="A0A1H7HLK9"/>
<evidence type="ECO:0000259" key="1">
    <source>
        <dbReference type="PROSITE" id="PS51671"/>
    </source>
</evidence>